<dbReference type="Proteomes" id="UP000749559">
    <property type="component" value="Unassembled WGS sequence"/>
</dbReference>
<gene>
    <name evidence="1" type="ORF">OFUS_LOCUS6591</name>
</gene>
<dbReference type="AlphaFoldDB" id="A0A8J1UTL3"/>
<protein>
    <submittedName>
        <fullName evidence="1">Uncharacterized protein</fullName>
    </submittedName>
</protein>
<accession>A0A8J1UTL3</accession>
<sequence length="281" mass="29910">IRNDLCVIYLNNFNADMYQREKGYLKRGHRQFRSSADKGTCEKILISLTKMSCKLMLALCVVAAIIAVNDANRSCSQSEVVDNAQCASASNAAECNKAGFACCKIVFNDGKVNYGCGSAAFCTGLDVMSNEIFNLNGGECNNAYGGECNNAYGGGSVTMLMEGSVNKAFMNSQREKGYLKTGHRKFQSSADKATCEKILISLTKMSCKLMLALCVVAAIIAVNDANRSCSQSEVVDNAQCASASNAAECNKAGFGCCKIVFNDGKVNYGCGSAAFCVRVCS</sequence>
<reference evidence="1" key="1">
    <citation type="submission" date="2022-03" db="EMBL/GenBank/DDBJ databases">
        <authorList>
            <person name="Martin C."/>
        </authorList>
    </citation>
    <scope>NUCLEOTIDE SEQUENCE</scope>
</reference>
<evidence type="ECO:0000313" key="1">
    <source>
        <dbReference type="EMBL" id="CAH1779821.1"/>
    </source>
</evidence>
<name>A0A8J1UTL3_OWEFU</name>
<organism evidence="1 2">
    <name type="scientific">Owenia fusiformis</name>
    <name type="common">Polychaete worm</name>
    <dbReference type="NCBI Taxonomy" id="6347"/>
    <lineage>
        <taxon>Eukaryota</taxon>
        <taxon>Metazoa</taxon>
        <taxon>Spiralia</taxon>
        <taxon>Lophotrochozoa</taxon>
        <taxon>Annelida</taxon>
        <taxon>Polychaeta</taxon>
        <taxon>Sedentaria</taxon>
        <taxon>Canalipalpata</taxon>
        <taxon>Sabellida</taxon>
        <taxon>Oweniida</taxon>
        <taxon>Oweniidae</taxon>
        <taxon>Owenia</taxon>
    </lineage>
</organism>
<feature type="non-terminal residue" evidence="1">
    <location>
        <position position="1"/>
    </location>
</feature>
<proteinExistence type="predicted"/>
<dbReference type="EMBL" id="CAIIXF020000003">
    <property type="protein sequence ID" value="CAH1779821.1"/>
    <property type="molecule type" value="Genomic_DNA"/>
</dbReference>
<keyword evidence="2" id="KW-1185">Reference proteome</keyword>
<evidence type="ECO:0000313" key="2">
    <source>
        <dbReference type="Proteomes" id="UP000749559"/>
    </source>
</evidence>
<comment type="caution">
    <text evidence="1">The sequence shown here is derived from an EMBL/GenBank/DDBJ whole genome shotgun (WGS) entry which is preliminary data.</text>
</comment>